<name>A0ABU7G803_9ALTE</name>
<organism evidence="2 3">
    <name type="scientific">Agarivorans aestuarii</name>
    <dbReference type="NCBI Taxonomy" id="1563703"/>
    <lineage>
        <taxon>Bacteria</taxon>
        <taxon>Pseudomonadati</taxon>
        <taxon>Pseudomonadota</taxon>
        <taxon>Gammaproteobacteria</taxon>
        <taxon>Alteromonadales</taxon>
        <taxon>Alteromonadaceae</taxon>
        <taxon>Agarivorans</taxon>
    </lineage>
</organism>
<keyword evidence="1" id="KW-0732">Signal</keyword>
<feature type="signal peptide" evidence="1">
    <location>
        <begin position="1"/>
        <end position="19"/>
    </location>
</feature>
<reference evidence="3" key="1">
    <citation type="submission" date="2023-07" db="EMBL/GenBank/DDBJ databases">
        <title>Draft genome sequence of Agarivorans aestuarii strain ZMCS4, a CAZymes producing bacteria isolated from the marine brown algae Clodostephus spongiosus.</title>
        <authorList>
            <person name="Lorente B."/>
            <person name="Cabral C."/>
            <person name="Frias J."/>
            <person name="Faria J."/>
            <person name="Toubarro D."/>
        </authorList>
    </citation>
    <scope>NUCLEOTIDE SEQUENCE [LARGE SCALE GENOMIC DNA]</scope>
    <source>
        <strain evidence="3">ZMCS4</strain>
    </source>
</reference>
<dbReference type="InterPro" id="IPR036249">
    <property type="entry name" value="Thioredoxin-like_sf"/>
</dbReference>
<comment type="caution">
    <text evidence="2">The sequence shown here is derived from an EMBL/GenBank/DDBJ whole genome shotgun (WGS) entry which is preliminary data.</text>
</comment>
<sequence>MRRPVVLLIVALFSGQVFAAVNTDTTTFKANSRVIESFSDEHGKTTKHIPSIKKFDAGQYFYSQVLKYHDFVWSCKEYDDKGQCLDLTRSPRPPIRLVSFVHDRNDHSKIQADLVMLYNQKNEKKIELINLSEDRTARSKYQVSTLPVLVIVRGDKEIARKTGLETRENMGNWIKHELSKP</sequence>
<feature type="chain" id="PRO_5047456359" description="Thioredoxin domain-containing protein" evidence="1">
    <location>
        <begin position="20"/>
        <end position="181"/>
    </location>
</feature>
<gene>
    <name evidence="2" type="ORF">SNR37_000869</name>
</gene>
<proteinExistence type="predicted"/>
<dbReference type="Gene3D" id="3.40.30.10">
    <property type="entry name" value="Glutaredoxin"/>
    <property type="match status" value="1"/>
</dbReference>
<keyword evidence="3" id="KW-1185">Reference proteome</keyword>
<evidence type="ECO:0008006" key="4">
    <source>
        <dbReference type="Google" id="ProtNLM"/>
    </source>
</evidence>
<dbReference type="SUPFAM" id="SSF52833">
    <property type="entry name" value="Thioredoxin-like"/>
    <property type="match status" value="1"/>
</dbReference>
<protein>
    <recommendedName>
        <fullName evidence="4">Thioredoxin domain-containing protein</fullName>
    </recommendedName>
</protein>
<accession>A0ABU7G803</accession>
<dbReference type="EMBL" id="JAYDYW010000013">
    <property type="protein sequence ID" value="MEE1675543.1"/>
    <property type="molecule type" value="Genomic_DNA"/>
</dbReference>
<evidence type="ECO:0000313" key="3">
    <source>
        <dbReference type="Proteomes" id="UP001310248"/>
    </source>
</evidence>
<evidence type="ECO:0000256" key="1">
    <source>
        <dbReference type="SAM" id="SignalP"/>
    </source>
</evidence>
<dbReference type="RefSeq" id="WP_329776400.1">
    <property type="nucleotide sequence ID" value="NZ_JAYDYW010000013.1"/>
</dbReference>
<dbReference type="Proteomes" id="UP001310248">
    <property type="component" value="Unassembled WGS sequence"/>
</dbReference>
<evidence type="ECO:0000313" key="2">
    <source>
        <dbReference type="EMBL" id="MEE1675543.1"/>
    </source>
</evidence>